<protein>
    <recommendedName>
        <fullName evidence="2">Complex 1 LYR protein domain-containing protein</fullName>
    </recommendedName>
</protein>
<dbReference type="PANTHER" id="PTHR21024:SF0">
    <property type="entry name" value="ELECTRON TRANSFER FLAVOPROTEIN REGULATORY FACTOR 1"/>
    <property type="match status" value="1"/>
</dbReference>
<evidence type="ECO:0000313" key="3">
    <source>
        <dbReference type="EMBL" id="KAK2146362.1"/>
    </source>
</evidence>
<dbReference type="InterPro" id="IPR052000">
    <property type="entry name" value="ETFRF1"/>
</dbReference>
<keyword evidence="4" id="KW-1185">Reference proteome</keyword>
<comment type="caution">
    <text evidence="3">The sequence shown here is derived from an EMBL/GenBank/DDBJ whole genome shotgun (WGS) entry which is preliminary data.</text>
</comment>
<gene>
    <name evidence="3" type="ORF">LSH36_614g02021</name>
</gene>
<name>A0AAD9MUK8_9ANNE</name>
<evidence type="ECO:0000259" key="2">
    <source>
        <dbReference type="Pfam" id="PF05347"/>
    </source>
</evidence>
<organism evidence="3 4">
    <name type="scientific">Paralvinella palmiformis</name>
    <dbReference type="NCBI Taxonomy" id="53620"/>
    <lineage>
        <taxon>Eukaryota</taxon>
        <taxon>Metazoa</taxon>
        <taxon>Spiralia</taxon>
        <taxon>Lophotrochozoa</taxon>
        <taxon>Annelida</taxon>
        <taxon>Polychaeta</taxon>
        <taxon>Sedentaria</taxon>
        <taxon>Canalipalpata</taxon>
        <taxon>Terebellida</taxon>
        <taxon>Terebelliformia</taxon>
        <taxon>Alvinellidae</taxon>
        <taxon>Paralvinella</taxon>
    </lineage>
</organism>
<accession>A0AAD9MUK8</accession>
<dbReference type="InterPro" id="IPR045296">
    <property type="entry name" value="Complex1_LYR_ETFRF1_LYRM5"/>
</dbReference>
<evidence type="ECO:0000256" key="1">
    <source>
        <dbReference type="ARBA" id="ARBA00009508"/>
    </source>
</evidence>
<feature type="domain" description="Complex 1 LYR protein" evidence="2">
    <location>
        <begin position="60"/>
        <end position="94"/>
    </location>
</feature>
<proteinExistence type="inferred from homology"/>
<dbReference type="PANTHER" id="PTHR21024">
    <property type="entry name" value="GROWTH HORMONE-INDUCIBLE SOLUBLE PROTEIN-RELATED"/>
    <property type="match status" value="1"/>
</dbReference>
<sequence length="116" mass="13508">MFQHKSCRSSSLPCGSFPTGLAILASDDDVVVPEPSYPAVQECESSKLTVKYEVEYPKGAEYFRTKLKLAFMKNRDVKDPEQIQQLLARGEFVIKELEALYMLRKYRTLKRRYYDK</sequence>
<dbReference type="Pfam" id="PF05347">
    <property type="entry name" value="Complex1_LYR"/>
    <property type="match status" value="1"/>
</dbReference>
<dbReference type="GO" id="GO:0090324">
    <property type="term" value="P:negative regulation of oxidative phosphorylation"/>
    <property type="evidence" value="ECO:0007669"/>
    <property type="project" value="InterPro"/>
</dbReference>
<evidence type="ECO:0000313" key="4">
    <source>
        <dbReference type="Proteomes" id="UP001208570"/>
    </source>
</evidence>
<reference evidence="3" key="1">
    <citation type="journal article" date="2023" name="Mol. Biol. Evol.">
        <title>Third-Generation Sequencing Reveals the Adaptive Role of the Epigenome in Three Deep-Sea Polychaetes.</title>
        <authorList>
            <person name="Perez M."/>
            <person name="Aroh O."/>
            <person name="Sun Y."/>
            <person name="Lan Y."/>
            <person name="Juniper S.K."/>
            <person name="Young C.R."/>
            <person name="Angers B."/>
            <person name="Qian P.Y."/>
        </authorList>
    </citation>
    <scope>NUCLEOTIDE SEQUENCE</scope>
    <source>
        <strain evidence="3">P08H-3</strain>
    </source>
</reference>
<dbReference type="EMBL" id="JAODUP010000614">
    <property type="protein sequence ID" value="KAK2146362.1"/>
    <property type="molecule type" value="Genomic_DNA"/>
</dbReference>
<dbReference type="GO" id="GO:0022904">
    <property type="term" value="P:respiratory electron transport chain"/>
    <property type="evidence" value="ECO:0007669"/>
    <property type="project" value="TreeGrafter"/>
</dbReference>
<comment type="similarity">
    <text evidence="1">Belongs to the complex I LYR family.</text>
</comment>
<dbReference type="InterPro" id="IPR008011">
    <property type="entry name" value="Complex1_LYR_dom"/>
</dbReference>
<dbReference type="AlphaFoldDB" id="A0AAD9MUK8"/>
<dbReference type="CDD" id="cd20265">
    <property type="entry name" value="Complex1_LYR_ETFRF1_LYRM5"/>
    <property type="match status" value="1"/>
</dbReference>
<dbReference type="Proteomes" id="UP001208570">
    <property type="component" value="Unassembled WGS sequence"/>
</dbReference>
<dbReference type="GO" id="GO:0005739">
    <property type="term" value="C:mitochondrion"/>
    <property type="evidence" value="ECO:0007669"/>
    <property type="project" value="TreeGrafter"/>
</dbReference>